<dbReference type="PANTHER" id="PTHR43280">
    <property type="entry name" value="ARAC-FAMILY TRANSCRIPTIONAL REGULATOR"/>
    <property type="match status" value="1"/>
</dbReference>
<protein>
    <submittedName>
        <fullName evidence="7">Two-component system response regulator YesN</fullName>
    </submittedName>
</protein>
<comment type="caution">
    <text evidence="7">The sequence shown here is derived from an EMBL/GenBank/DDBJ whole genome shotgun (WGS) entry which is preliminary data.</text>
</comment>
<dbReference type="InterPro" id="IPR018062">
    <property type="entry name" value="HTH_AraC-typ_CS"/>
</dbReference>
<evidence type="ECO:0000256" key="1">
    <source>
        <dbReference type="ARBA" id="ARBA00023015"/>
    </source>
</evidence>
<dbReference type="PROSITE" id="PS01124">
    <property type="entry name" value="HTH_ARAC_FAMILY_2"/>
    <property type="match status" value="1"/>
</dbReference>
<keyword evidence="2" id="KW-0238">DNA-binding</keyword>
<dbReference type="Pfam" id="PF12833">
    <property type="entry name" value="HTH_18"/>
    <property type="match status" value="1"/>
</dbReference>
<organism evidence="7 8">
    <name type="scientific">Paenibacillus aceris</name>
    <dbReference type="NCBI Taxonomy" id="869555"/>
    <lineage>
        <taxon>Bacteria</taxon>
        <taxon>Bacillati</taxon>
        <taxon>Bacillota</taxon>
        <taxon>Bacilli</taxon>
        <taxon>Bacillales</taxon>
        <taxon>Paenibacillaceae</taxon>
        <taxon>Paenibacillus</taxon>
    </lineage>
</organism>
<evidence type="ECO:0000256" key="4">
    <source>
        <dbReference type="PROSITE-ProRule" id="PRU00169"/>
    </source>
</evidence>
<dbReference type="CDD" id="cd17536">
    <property type="entry name" value="REC_YesN-like"/>
    <property type="match status" value="1"/>
</dbReference>
<evidence type="ECO:0000259" key="5">
    <source>
        <dbReference type="PROSITE" id="PS01124"/>
    </source>
</evidence>
<gene>
    <name evidence="7" type="ORF">J2Z65_002129</name>
</gene>
<proteinExistence type="predicted"/>
<accession>A0ABS4HWB0</accession>
<feature type="domain" description="HTH araC/xylS-type" evidence="5">
    <location>
        <begin position="290"/>
        <end position="388"/>
    </location>
</feature>
<dbReference type="SMART" id="SM00448">
    <property type="entry name" value="REC"/>
    <property type="match status" value="1"/>
</dbReference>
<dbReference type="PANTHER" id="PTHR43280:SF10">
    <property type="entry name" value="REGULATORY PROTEIN POCR"/>
    <property type="match status" value="1"/>
</dbReference>
<evidence type="ECO:0000313" key="8">
    <source>
        <dbReference type="Proteomes" id="UP001519344"/>
    </source>
</evidence>
<keyword evidence="4" id="KW-0597">Phosphoprotein</keyword>
<dbReference type="PROSITE" id="PS50110">
    <property type="entry name" value="RESPONSE_REGULATORY"/>
    <property type="match status" value="1"/>
</dbReference>
<dbReference type="InterPro" id="IPR001789">
    <property type="entry name" value="Sig_transdc_resp-reg_receiver"/>
</dbReference>
<evidence type="ECO:0000256" key="3">
    <source>
        <dbReference type="ARBA" id="ARBA00023163"/>
    </source>
</evidence>
<evidence type="ECO:0000256" key="2">
    <source>
        <dbReference type="ARBA" id="ARBA00023125"/>
    </source>
</evidence>
<reference evidence="7 8" key="1">
    <citation type="submission" date="2021-03" db="EMBL/GenBank/DDBJ databases">
        <title>Genomic Encyclopedia of Type Strains, Phase IV (KMG-IV): sequencing the most valuable type-strain genomes for metagenomic binning, comparative biology and taxonomic classification.</title>
        <authorList>
            <person name="Goeker M."/>
        </authorList>
    </citation>
    <scope>NUCLEOTIDE SEQUENCE [LARGE SCALE GENOMIC DNA]</scope>
    <source>
        <strain evidence="7 8">DSM 24950</strain>
    </source>
</reference>
<dbReference type="InterPro" id="IPR011006">
    <property type="entry name" value="CheY-like_superfamily"/>
</dbReference>
<dbReference type="RefSeq" id="WP_167065246.1">
    <property type="nucleotide sequence ID" value="NZ_JAAOZR010000042.1"/>
</dbReference>
<feature type="modified residue" description="4-aspartylphosphate" evidence="4">
    <location>
        <position position="54"/>
    </location>
</feature>
<dbReference type="EMBL" id="JAGGKV010000004">
    <property type="protein sequence ID" value="MBP1962913.1"/>
    <property type="molecule type" value="Genomic_DNA"/>
</dbReference>
<dbReference type="Pfam" id="PF00072">
    <property type="entry name" value="Response_reg"/>
    <property type="match status" value="1"/>
</dbReference>
<dbReference type="InterPro" id="IPR018060">
    <property type="entry name" value="HTH_AraC"/>
</dbReference>
<keyword evidence="3" id="KW-0804">Transcription</keyword>
<keyword evidence="1" id="KW-0805">Transcription regulation</keyword>
<dbReference type="PROSITE" id="PS00041">
    <property type="entry name" value="HTH_ARAC_FAMILY_1"/>
    <property type="match status" value="1"/>
</dbReference>
<evidence type="ECO:0000313" key="7">
    <source>
        <dbReference type="EMBL" id="MBP1962913.1"/>
    </source>
</evidence>
<keyword evidence="8" id="KW-1185">Reference proteome</keyword>
<dbReference type="Gene3D" id="3.40.50.2300">
    <property type="match status" value="1"/>
</dbReference>
<dbReference type="SMART" id="SM00342">
    <property type="entry name" value="HTH_ARAC"/>
    <property type="match status" value="1"/>
</dbReference>
<dbReference type="SUPFAM" id="SSF52172">
    <property type="entry name" value="CheY-like"/>
    <property type="match status" value="1"/>
</dbReference>
<name>A0ABS4HWB0_9BACL</name>
<dbReference type="Gene3D" id="1.10.10.60">
    <property type="entry name" value="Homeodomain-like"/>
    <property type="match status" value="2"/>
</dbReference>
<dbReference type="InterPro" id="IPR009057">
    <property type="entry name" value="Homeodomain-like_sf"/>
</dbReference>
<dbReference type="Proteomes" id="UP001519344">
    <property type="component" value="Unassembled WGS sequence"/>
</dbReference>
<evidence type="ECO:0000259" key="6">
    <source>
        <dbReference type="PROSITE" id="PS50110"/>
    </source>
</evidence>
<feature type="domain" description="Response regulatory" evidence="6">
    <location>
        <begin position="3"/>
        <end position="119"/>
    </location>
</feature>
<sequence>MFTVLVVDDEANVRQPVCRTLSRFDGVGEVLDASNGLEAMAVLEQRNVQLLITDIRMPAADGLQLAEYARENSPETDVYVLTGHAEFDYAQKAMQHGVTAYLLKPLSKVKLQEVYIASYEKHRRRLESEQVNVIRERALLEKRLHDLLQGVPVPTFDEGLIPPYEKVMLVSFSTKDLRSLGEASVRYFIRECAHEAFSRLGTAAVCLEDRLITVVLFTERCDQEAWEREVQETSKWMAAKLRIEVKTGYGGATRDIGDLSMMYIRSMMSLGFTEITRKESSGDSFPPIIRALLGYIHKEYAGAANLSDFAQQYQINANYLSNLFHQETGMTYTQYLTQHRLTEAKKWLRETNLKIYEVCEKVGYKDPAYFSRIFKTIEGIAPGVYRSADGTFLI</sequence>
<dbReference type="SUPFAM" id="SSF46689">
    <property type="entry name" value="Homeodomain-like"/>
    <property type="match status" value="2"/>
</dbReference>